<sequence length="445" mass="48356">MRDEGRIAGVRGGSRLIDLIPDHGRRSFLRGAMAHGVAAPVALAAFGSARAAVPGEGDPANSVSANMGAITPGKHRAGIIVRDFADPYLELLRLLREGAEIEHGLMLQYLYCAFSVKDRYRQLVGFGAPTATNLLGVAIQEMQHLGAVNRLLVALGSCPHLNRQDFPYEPDIYPFPFGLEPLSRASAAKYAFCEGSAAVFAEGRERAPEDEKFRRQVLSDIGGLDRPNHVGSLYQNVLDLLAEASGRPGFPLTPAEVEKWQADLAEIMHEGEHDHFELFRSVHEGRHPAFADSGVANVWDIPPEHEAYPAHPLPRNPTAFVGHPNQIASDDAQAIAWLSNLHYWLSLCLLDYGYRHADKDASNLSVTQMMTGLWPLAAELPRHGAGIPFDTLSMGYAPGAGKEQSRMVIVALAREAQGFARTIEGLLPARYAHNTAEGVIDLMGA</sequence>
<dbReference type="PROSITE" id="PS51318">
    <property type="entry name" value="TAT"/>
    <property type="match status" value="1"/>
</dbReference>
<name>A0A6I4SQW1_9SPHN</name>
<dbReference type="InterPro" id="IPR012347">
    <property type="entry name" value="Ferritin-like"/>
</dbReference>
<proteinExistence type="predicted"/>
<dbReference type="AlphaFoldDB" id="A0A6I4SQW1"/>
<dbReference type="Proteomes" id="UP000433652">
    <property type="component" value="Unassembled WGS sequence"/>
</dbReference>
<dbReference type="RefSeq" id="WP_159791519.1">
    <property type="nucleotide sequence ID" value="NZ_WTYM01000022.1"/>
</dbReference>
<dbReference type="InterPro" id="IPR006311">
    <property type="entry name" value="TAT_signal"/>
</dbReference>
<protein>
    <recommendedName>
        <fullName evidence="1">Iminophenyl-pyruvate dimer synthase domain-containing protein</fullName>
    </recommendedName>
</protein>
<dbReference type="Pfam" id="PF12902">
    <property type="entry name" value="Ferritin-like"/>
    <property type="match status" value="1"/>
</dbReference>
<feature type="domain" description="Iminophenyl-pyruvate dimer synthase" evidence="1">
    <location>
        <begin position="95"/>
        <end position="244"/>
    </location>
</feature>
<reference evidence="2 3" key="1">
    <citation type="submission" date="2019-12" db="EMBL/GenBank/DDBJ databases">
        <title>Genomic-based taxomic classification of the family Erythrobacteraceae.</title>
        <authorList>
            <person name="Xu L."/>
        </authorList>
    </citation>
    <scope>NUCLEOTIDE SEQUENCE [LARGE SCALE GENOMIC DNA]</scope>
    <source>
        <strain evidence="2 3">MCCC 1K01500</strain>
    </source>
</reference>
<accession>A0A6I4SQW1</accession>
<dbReference type="Gene3D" id="1.20.1260.10">
    <property type="match status" value="1"/>
</dbReference>
<dbReference type="EMBL" id="WTYM01000022">
    <property type="protein sequence ID" value="MXO58233.1"/>
    <property type="molecule type" value="Genomic_DNA"/>
</dbReference>
<organism evidence="2 3">
    <name type="scientific">Croceibacterium salegens</name>
    <dbReference type="NCBI Taxonomy" id="1737568"/>
    <lineage>
        <taxon>Bacteria</taxon>
        <taxon>Pseudomonadati</taxon>
        <taxon>Pseudomonadota</taxon>
        <taxon>Alphaproteobacteria</taxon>
        <taxon>Sphingomonadales</taxon>
        <taxon>Erythrobacteraceae</taxon>
        <taxon>Croceibacterium</taxon>
    </lineage>
</organism>
<keyword evidence="3" id="KW-1185">Reference proteome</keyword>
<evidence type="ECO:0000313" key="3">
    <source>
        <dbReference type="Proteomes" id="UP000433652"/>
    </source>
</evidence>
<dbReference type="InterPro" id="IPR026820">
    <property type="entry name" value="VioB/RebD_dom"/>
</dbReference>
<evidence type="ECO:0000259" key="1">
    <source>
        <dbReference type="Pfam" id="PF12902"/>
    </source>
</evidence>
<dbReference type="OrthoDB" id="9795032at2"/>
<gene>
    <name evidence="2" type="ORF">GRI89_01570</name>
</gene>
<evidence type="ECO:0000313" key="2">
    <source>
        <dbReference type="EMBL" id="MXO58233.1"/>
    </source>
</evidence>
<comment type="caution">
    <text evidence="2">The sequence shown here is derived from an EMBL/GenBank/DDBJ whole genome shotgun (WGS) entry which is preliminary data.</text>
</comment>